<dbReference type="InterPro" id="IPR006103">
    <property type="entry name" value="Glyco_hydro_2_cat"/>
</dbReference>
<organism evidence="6 7">
    <name type="scientific">Steroidobacter gossypii</name>
    <dbReference type="NCBI Taxonomy" id="2805490"/>
    <lineage>
        <taxon>Bacteria</taxon>
        <taxon>Pseudomonadati</taxon>
        <taxon>Pseudomonadota</taxon>
        <taxon>Gammaproteobacteria</taxon>
        <taxon>Steroidobacterales</taxon>
        <taxon>Steroidobacteraceae</taxon>
        <taxon>Steroidobacter</taxon>
    </lineage>
</organism>
<proteinExistence type="predicted"/>
<reference evidence="6 7" key="1">
    <citation type="journal article" date="2021" name="Int. J. Syst. Evol. Microbiol.">
        <title>Steroidobacter gossypii sp. nov., isolated from soil of cotton cropping field.</title>
        <authorList>
            <person name="Huang R."/>
            <person name="Yang S."/>
            <person name="Zhen C."/>
            <person name="Liu W."/>
        </authorList>
    </citation>
    <scope>NUCLEOTIDE SEQUENCE [LARGE SCALE GENOMIC DNA]</scope>
    <source>
        <strain evidence="6 7">S1-65</strain>
    </source>
</reference>
<keyword evidence="3" id="KW-0378">Hydrolase</keyword>
<evidence type="ECO:0000256" key="2">
    <source>
        <dbReference type="ARBA" id="ARBA00012756"/>
    </source>
</evidence>
<gene>
    <name evidence="6" type="ORF">JM946_09705</name>
</gene>
<evidence type="ECO:0000256" key="1">
    <source>
        <dbReference type="ARBA" id="ARBA00001412"/>
    </source>
</evidence>
<dbReference type="SUPFAM" id="SSF51445">
    <property type="entry name" value="(Trans)glycosidases"/>
    <property type="match status" value="1"/>
</dbReference>
<keyword evidence="7" id="KW-1185">Reference proteome</keyword>
<evidence type="ECO:0000313" key="6">
    <source>
        <dbReference type="EMBL" id="MBM0105025.1"/>
    </source>
</evidence>
<name>A0ABS1WVM0_9GAMM</name>
<dbReference type="InterPro" id="IPR050347">
    <property type="entry name" value="Bact_Beta-galactosidase"/>
</dbReference>
<keyword evidence="4" id="KW-0326">Glycosidase</keyword>
<evidence type="ECO:0000256" key="4">
    <source>
        <dbReference type="ARBA" id="ARBA00023295"/>
    </source>
</evidence>
<dbReference type="PANTHER" id="PTHR46323">
    <property type="entry name" value="BETA-GALACTOSIDASE"/>
    <property type="match status" value="1"/>
</dbReference>
<comment type="caution">
    <text evidence="6">The sequence shown here is derived from an EMBL/GenBank/DDBJ whole genome shotgun (WGS) entry which is preliminary data.</text>
</comment>
<protein>
    <recommendedName>
        <fullName evidence="2">beta-galactosidase</fullName>
        <ecNumber evidence="2">3.2.1.23</ecNumber>
    </recommendedName>
</protein>
<dbReference type="Pfam" id="PF02836">
    <property type="entry name" value="Glyco_hydro_2_C"/>
    <property type="match status" value="1"/>
</dbReference>
<dbReference type="EC" id="3.2.1.23" evidence="2"/>
<dbReference type="Proteomes" id="UP000661077">
    <property type="component" value="Unassembled WGS sequence"/>
</dbReference>
<evidence type="ECO:0000259" key="5">
    <source>
        <dbReference type="Pfam" id="PF02836"/>
    </source>
</evidence>
<evidence type="ECO:0000313" key="7">
    <source>
        <dbReference type="Proteomes" id="UP000661077"/>
    </source>
</evidence>
<accession>A0ABS1WVM0</accession>
<dbReference type="PANTHER" id="PTHR46323:SF2">
    <property type="entry name" value="BETA-GALACTOSIDASE"/>
    <property type="match status" value="1"/>
</dbReference>
<evidence type="ECO:0000256" key="3">
    <source>
        <dbReference type="ARBA" id="ARBA00022801"/>
    </source>
</evidence>
<dbReference type="Gene3D" id="3.20.20.80">
    <property type="entry name" value="Glycosidases"/>
    <property type="match status" value="1"/>
</dbReference>
<dbReference type="InterPro" id="IPR017853">
    <property type="entry name" value="GH"/>
</dbReference>
<sequence>MELPFDQFQGGFVWDWVDQSMYRYTPDGRRYCGNGGEYGPNSTGDIEFGGGVIQPDRTPNRQCIRVVKGLCTCTLCRGGCRPGRVKVINRHDFRRSERLCVRLRNR</sequence>
<comment type="catalytic activity">
    <reaction evidence="1">
        <text>Hydrolysis of terminal non-reducing beta-D-galactose residues in beta-D-galactosides.</text>
        <dbReference type="EC" id="3.2.1.23"/>
    </reaction>
</comment>
<dbReference type="RefSeq" id="WP_203167093.1">
    <property type="nucleotide sequence ID" value="NZ_JAEVLS010000002.1"/>
</dbReference>
<feature type="domain" description="Glycoside hydrolase family 2 catalytic" evidence="5">
    <location>
        <begin position="6"/>
        <end position="63"/>
    </location>
</feature>
<dbReference type="EMBL" id="JAEVLS010000002">
    <property type="protein sequence ID" value="MBM0105025.1"/>
    <property type="molecule type" value="Genomic_DNA"/>
</dbReference>